<keyword evidence="4" id="KW-0732">Signal</keyword>
<dbReference type="AlphaFoldDB" id="D2QKG7"/>
<sequence length="816" mass="89578">MRLLFTFIVFACLLSTTSLIAQTTLTGFVRDGANKPLPFASIALLNARDSTLAKGGISSETGTYQLTGVRAGRYVVSASVVGYKTQKSPIFEVTAVNTEAPVLLLSESAKTLNEVAIVAKKPFVEQEIDRLVINVAGSIIASGSTALEVLEKAPGVTVDRQNDALQLRGKDGVIVQIDGKQTYLSMQDVVNMLKNMSSDNIEKIELITNPGARYDASGNSGIINIRLKKNNNIGTNGTASLAGGSGRFDRERGSLQLNHREEKVNVFGNYSLNRGGNYFDFKTDRDQPAQGDGTGPTADLTQRNFVQQDTYLTFRDLGQNAKAGLDYMPSKNTTIGVAWTAFWSEHDEQGQANALFRRGVNQPLYLQTETEKNIATVASNQLGNLNVQHMFGSTGGQLNVDIDLGHYQRQFANTLVTKTTLATDGAAHPIALLDNRMPTTVDIRTAKADYSRTLPSKWKLETGLKSTSVSTDNNVTIQTGTPEASQVDPKQSNHFQYTEQVNAGYVSMSGQWGAKTDVQLGLRAEHTHSEGNSITLNNIVRRDYLNIFPSLFISRPVAKNQTMTLSYSYRIDRPNYQNLNPARSFVDPYAFSQGNPYLKPQYTHSLELKHGFNGKVFTSLGASFTSDLIFSVSYPLDGNKAYLISQNIGQSQGYNLTVSFPVTLTRGWTMQTTVMGYYNQFDYTYQDTPLTLRQISGRLNSSSAIVLGKGWTAEFSGRVSTPGVMAVWTVPWLGSMDAGLQKTVSAKLKVKLSVQDLLHTNLVIGTINVPTSIQHFRYSLDTRVALVNVSYVFGNQKVKAARQRRTAAEEEMQRAN</sequence>
<proteinExistence type="predicted"/>
<dbReference type="STRING" id="504472.Slin_2981"/>
<accession>D2QKG7</accession>
<dbReference type="SUPFAM" id="SSF56935">
    <property type="entry name" value="Porins"/>
    <property type="match status" value="1"/>
</dbReference>
<protein>
    <submittedName>
        <fullName evidence="6">TonB-dependent receptor plug</fullName>
    </submittedName>
</protein>
<dbReference type="Proteomes" id="UP000002028">
    <property type="component" value="Chromosome"/>
</dbReference>
<gene>
    <name evidence="6" type="ordered locus">Slin_2981</name>
</gene>
<name>D2QKG7_SPILD</name>
<feature type="domain" description="Outer membrane protein beta-barrel" evidence="5">
    <location>
        <begin position="389"/>
        <end position="791"/>
    </location>
</feature>
<keyword evidence="3" id="KW-0998">Cell outer membrane</keyword>
<dbReference type="Pfam" id="PF13620">
    <property type="entry name" value="CarboxypepD_reg"/>
    <property type="match status" value="1"/>
</dbReference>
<dbReference type="EMBL" id="CP001769">
    <property type="protein sequence ID" value="ADB38993.1"/>
    <property type="molecule type" value="Genomic_DNA"/>
</dbReference>
<dbReference type="InterPro" id="IPR036942">
    <property type="entry name" value="Beta-barrel_TonB_sf"/>
</dbReference>
<evidence type="ECO:0000256" key="3">
    <source>
        <dbReference type="ARBA" id="ARBA00023237"/>
    </source>
</evidence>
<dbReference type="SUPFAM" id="SSF49464">
    <property type="entry name" value="Carboxypeptidase regulatory domain-like"/>
    <property type="match status" value="1"/>
</dbReference>
<dbReference type="KEGG" id="sli:Slin_2981"/>
<dbReference type="PANTHER" id="PTHR40980:SF4">
    <property type="entry name" value="TONB-DEPENDENT RECEPTOR-LIKE BETA-BARREL DOMAIN-CONTAINING PROTEIN"/>
    <property type="match status" value="1"/>
</dbReference>
<keyword evidence="6" id="KW-0675">Receptor</keyword>
<evidence type="ECO:0000259" key="5">
    <source>
        <dbReference type="Pfam" id="PF14905"/>
    </source>
</evidence>
<organism evidence="6 7">
    <name type="scientific">Spirosoma linguale (strain ATCC 33905 / DSM 74 / LMG 10896 / Claus 1)</name>
    <dbReference type="NCBI Taxonomy" id="504472"/>
    <lineage>
        <taxon>Bacteria</taxon>
        <taxon>Pseudomonadati</taxon>
        <taxon>Bacteroidota</taxon>
        <taxon>Cytophagia</taxon>
        <taxon>Cytophagales</taxon>
        <taxon>Cytophagaceae</taxon>
        <taxon>Spirosoma</taxon>
    </lineage>
</organism>
<dbReference type="Gene3D" id="2.40.170.20">
    <property type="entry name" value="TonB-dependent receptor, beta-barrel domain"/>
    <property type="match status" value="1"/>
</dbReference>
<evidence type="ECO:0000256" key="2">
    <source>
        <dbReference type="ARBA" id="ARBA00023136"/>
    </source>
</evidence>
<evidence type="ECO:0000256" key="1">
    <source>
        <dbReference type="ARBA" id="ARBA00004442"/>
    </source>
</evidence>
<dbReference type="InterPro" id="IPR041700">
    <property type="entry name" value="OMP_b-brl_3"/>
</dbReference>
<reference evidence="6 7" key="1">
    <citation type="journal article" date="2010" name="Stand. Genomic Sci.">
        <title>Complete genome sequence of Spirosoma linguale type strain (1).</title>
        <authorList>
            <person name="Lail K."/>
            <person name="Sikorski J."/>
            <person name="Saunders E."/>
            <person name="Lapidus A."/>
            <person name="Glavina Del Rio T."/>
            <person name="Copeland A."/>
            <person name="Tice H."/>
            <person name="Cheng J.-F."/>
            <person name="Lucas S."/>
            <person name="Nolan M."/>
            <person name="Bruce D."/>
            <person name="Goodwin L."/>
            <person name="Pitluck S."/>
            <person name="Ivanova N."/>
            <person name="Mavromatis K."/>
            <person name="Ovchinnikova G."/>
            <person name="Pati A."/>
            <person name="Chen A."/>
            <person name="Palaniappan K."/>
            <person name="Land M."/>
            <person name="Hauser L."/>
            <person name="Chang Y.-J."/>
            <person name="Jeffries C.D."/>
            <person name="Chain P."/>
            <person name="Brettin T."/>
            <person name="Detter J.C."/>
            <person name="Schuetze A."/>
            <person name="Rohde M."/>
            <person name="Tindall B.J."/>
            <person name="Goeker M."/>
            <person name="Bristow J."/>
            <person name="Eisen J.A."/>
            <person name="Markowitz V."/>
            <person name="Hugenholtz P."/>
            <person name="Kyrpides N.C."/>
            <person name="Klenk H.-P."/>
            <person name="Chen F."/>
        </authorList>
    </citation>
    <scope>NUCLEOTIDE SEQUENCE [LARGE SCALE GENOMIC DNA]</scope>
    <source>
        <strain evidence="7">ATCC 33905 / DSM 74 / LMG 10896 / Claus 1</strain>
    </source>
</reference>
<keyword evidence="7" id="KW-1185">Reference proteome</keyword>
<keyword evidence="2" id="KW-0472">Membrane</keyword>
<dbReference type="GO" id="GO:0009279">
    <property type="term" value="C:cell outer membrane"/>
    <property type="evidence" value="ECO:0007669"/>
    <property type="project" value="UniProtKB-SubCell"/>
</dbReference>
<comment type="subcellular location">
    <subcellularLocation>
        <location evidence="1">Cell outer membrane</location>
    </subcellularLocation>
</comment>
<evidence type="ECO:0000313" key="6">
    <source>
        <dbReference type="EMBL" id="ADB38993.1"/>
    </source>
</evidence>
<evidence type="ECO:0000313" key="7">
    <source>
        <dbReference type="Proteomes" id="UP000002028"/>
    </source>
</evidence>
<dbReference type="RefSeq" id="WP_012927521.1">
    <property type="nucleotide sequence ID" value="NC_013730.1"/>
</dbReference>
<dbReference type="HOGENOM" id="CLU_017617_1_0_10"/>
<dbReference type="eggNOG" id="COG1629">
    <property type="taxonomic scope" value="Bacteria"/>
</dbReference>
<dbReference type="PANTHER" id="PTHR40980">
    <property type="entry name" value="PLUG DOMAIN-CONTAINING PROTEIN"/>
    <property type="match status" value="1"/>
</dbReference>
<dbReference type="Gene3D" id="2.60.40.1120">
    <property type="entry name" value="Carboxypeptidase-like, regulatory domain"/>
    <property type="match status" value="1"/>
</dbReference>
<dbReference type="Gene3D" id="2.170.130.10">
    <property type="entry name" value="TonB-dependent receptor, plug domain"/>
    <property type="match status" value="1"/>
</dbReference>
<feature type="signal peptide" evidence="4">
    <location>
        <begin position="1"/>
        <end position="21"/>
    </location>
</feature>
<feature type="chain" id="PRO_5003034880" evidence="4">
    <location>
        <begin position="22"/>
        <end position="816"/>
    </location>
</feature>
<evidence type="ECO:0000256" key="4">
    <source>
        <dbReference type="SAM" id="SignalP"/>
    </source>
</evidence>
<dbReference type="Pfam" id="PF14905">
    <property type="entry name" value="OMP_b-brl_3"/>
    <property type="match status" value="1"/>
</dbReference>
<dbReference type="InterPro" id="IPR008969">
    <property type="entry name" value="CarboxyPept-like_regulatory"/>
</dbReference>
<dbReference type="InterPro" id="IPR037066">
    <property type="entry name" value="Plug_dom_sf"/>
</dbReference>